<feature type="transmembrane region" description="Helical" evidence="2">
    <location>
        <begin position="185"/>
        <end position="205"/>
    </location>
</feature>
<dbReference type="InterPro" id="IPR038765">
    <property type="entry name" value="Papain-like_cys_pep_sf"/>
</dbReference>
<dbReference type="PANTHER" id="PTHR42736:SF1">
    <property type="entry name" value="PROTEIN-GLUTAMINE GAMMA-GLUTAMYLTRANSFERASE"/>
    <property type="match status" value="1"/>
</dbReference>
<dbReference type="OrthoDB" id="231513at2"/>
<keyword evidence="5" id="KW-1185">Reference proteome</keyword>
<organism evidence="4 5">
    <name type="scientific">Bremerella volcania</name>
    <dbReference type="NCBI Taxonomy" id="2527984"/>
    <lineage>
        <taxon>Bacteria</taxon>
        <taxon>Pseudomonadati</taxon>
        <taxon>Planctomycetota</taxon>
        <taxon>Planctomycetia</taxon>
        <taxon>Pirellulales</taxon>
        <taxon>Pirellulaceae</taxon>
        <taxon>Bremerella</taxon>
    </lineage>
</organism>
<feature type="transmembrane region" description="Helical" evidence="2">
    <location>
        <begin position="132"/>
        <end position="165"/>
    </location>
</feature>
<feature type="compositionally biased region" description="Basic and acidic residues" evidence="1">
    <location>
        <begin position="260"/>
        <end position="274"/>
    </location>
</feature>
<dbReference type="InterPro" id="IPR002931">
    <property type="entry name" value="Transglutaminase-like"/>
</dbReference>
<dbReference type="PANTHER" id="PTHR42736">
    <property type="entry name" value="PROTEIN-GLUTAMINE GAMMA-GLUTAMYLTRANSFERASE"/>
    <property type="match status" value="1"/>
</dbReference>
<accession>A0A518C6A8</accession>
<keyword evidence="2" id="KW-1133">Transmembrane helix</keyword>
<feature type="domain" description="Transglutaminase-like" evidence="3">
    <location>
        <begin position="517"/>
        <end position="590"/>
    </location>
</feature>
<evidence type="ECO:0000256" key="1">
    <source>
        <dbReference type="SAM" id="MobiDB-lite"/>
    </source>
</evidence>
<keyword evidence="2" id="KW-0812">Transmembrane</keyword>
<feature type="transmembrane region" description="Helical" evidence="2">
    <location>
        <begin position="34"/>
        <end position="53"/>
    </location>
</feature>
<reference evidence="5" key="1">
    <citation type="submission" date="2019-02" db="EMBL/GenBank/DDBJ databases">
        <title>Deep-cultivation of Planctomycetes and their phenomic and genomic characterization uncovers novel biology.</title>
        <authorList>
            <person name="Wiegand S."/>
            <person name="Jogler M."/>
            <person name="Boedeker C."/>
            <person name="Pinto D."/>
            <person name="Vollmers J."/>
            <person name="Rivas-Marin E."/>
            <person name="Kohn T."/>
            <person name="Peeters S.H."/>
            <person name="Heuer A."/>
            <person name="Rast P."/>
            <person name="Oberbeckmann S."/>
            <person name="Bunk B."/>
            <person name="Jeske O."/>
            <person name="Meyerdierks A."/>
            <person name="Storesund J.E."/>
            <person name="Kallscheuer N."/>
            <person name="Luecker S."/>
            <person name="Lage O.M."/>
            <person name="Pohl T."/>
            <person name="Merkel B.J."/>
            <person name="Hornburger P."/>
            <person name="Mueller R.-W."/>
            <person name="Bruemmer F."/>
            <person name="Labrenz M."/>
            <person name="Spormann A.M."/>
            <person name="Op den Camp H."/>
            <person name="Overmann J."/>
            <person name="Amann R."/>
            <person name="Jetten M.S.M."/>
            <person name="Mascher T."/>
            <person name="Medema M.H."/>
            <person name="Devos D.P."/>
            <person name="Kaster A.-K."/>
            <person name="Ovreas L."/>
            <person name="Rohde M."/>
            <person name="Galperin M.Y."/>
            <person name="Jogler C."/>
        </authorList>
    </citation>
    <scope>NUCLEOTIDE SEQUENCE [LARGE SCALE GENOMIC DNA]</scope>
    <source>
        <strain evidence="5">Pan97</strain>
    </source>
</reference>
<feature type="transmembrane region" description="Helical" evidence="2">
    <location>
        <begin position="74"/>
        <end position="96"/>
    </location>
</feature>
<proteinExistence type="predicted"/>
<feature type="compositionally biased region" description="Basic and acidic residues" evidence="1">
    <location>
        <begin position="242"/>
        <end position="253"/>
    </location>
</feature>
<dbReference type="Pfam" id="PF01841">
    <property type="entry name" value="Transglut_core"/>
    <property type="match status" value="1"/>
</dbReference>
<feature type="region of interest" description="Disordered" evidence="1">
    <location>
        <begin position="242"/>
        <end position="280"/>
    </location>
</feature>
<dbReference type="SMART" id="SM00460">
    <property type="entry name" value="TGc"/>
    <property type="match status" value="1"/>
</dbReference>
<dbReference type="KEGG" id="bvo:Pan97_17660"/>
<sequence>MANTQTTMRLQWLTLASAIAGVTAANVTIFDKLGTPIALAISAGWGLGIWLLFTLASRFGRDQTTARHPYFPPIVQATIMCAALAIPVVRVFGFGADERIDALLMESLRNLCATSAIFTFDPIRRRATLFIGLLLVLFSFTLESSLAVTICTLAELIIMAFWLSANESLPWETDGRYGATRWKPDFVITCTLLVLTGFAVTFFIYSDKERKVDKSLDSLARQKERRVKSDFSFQKEEEEIAIDHATNKKHGEDAEGSSQGKDEAKRRAHREQFREFSTIRSAPSENQDFEKLFSLDTTQVRHIPSTHYEQFNGKQWLAEKKSQLPAMTAQIADQQGLSKLLNADDLDYSKITQNLDITDENFLEQARTAIVKAMADQGAGTMSPDLSKISPSDLQRLMQSHPEWANEASLVVTHYELQALAEQMKSDPQLLWKFLATTRGNEYRQSSVLSKLRQWREAQEGPFLPDELAALVQEWTDGTDPGWEEIMGVVNGLRNHAEYDPQATIPAGETDSVFYFLVESKRGPDYLFASSAVVLLRSLGYPTRLVGGYYANENKRSWLTGNVAIEEDDVHYWAQVKLDDRVWVDIEPTPGFDIPSANDQEQATIALTVWNFLADHGVRIAGVLICVLVLAKLVIRPLESLIFYLLWRYWPWQTPREIVHKTQRLLRNRFKTAGIAPHAGQSFANCVLRLDPQQDCLQRYHTLGQQAIYHDDPSTNSTLKQELRKASREVVAWATPGRLKDTVRALDSAS</sequence>
<evidence type="ECO:0000259" key="3">
    <source>
        <dbReference type="SMART" id="SM00460"/>
    </source>
</evidence>
<dbReference type="RefSeq" id="WP_144971680.1">
    <property type="nucleotide sequence ID" value="NZ_CP036289.1"/>
</dbReference>
<keyword evidence="2" id="KW-0472">Membrane</keyword>
<dbReference type="Proteomes" id="UP000318626">
    <property type="component" value="Chromosome"/>
</dbReference>
<dbReference type="InterPro" id="IPR052901">
    <property type="entry name" value="Bact_TGase-like"/>
</dbReference>
<protein>
    <submittedName>
        <fullName evidence="4">Transglutaminase-like superfamily protein</fullName>
    </submittedName>
</protein>
<gene>
    <name evidence="4" type="ORF">Pan97_17660</name>
</gene>
<dbReference type="Gene3D" id="3.10.620.30">
    <property type="match status" value="1"/>
</dbReference>
<dbReference type="AlphaFoldDB" id="A0A518C6A8"/>
<dbReference type="EMBL" id="CP036289">
    <property type="protein sequence ID" value="QDU74753.1"/>
    <property type="molecule type" value="Genomic_DNA"/>
</dbReference>
<evidence type="ECO:0000256" key="2">
    <source>
        <dbReference type="SAM" id="Phobius"/>
    </source>
</evidence>
<dbReference type="SUPFAM" id="SSF54001">
    <property type="entry name" value="Cysteine proteinases"/>
    <property type="match status" value="1"/>
</dbReference>
<evidence type="ECO:0000313" key="5">
    <source>
        <dbReference type="Proteomes" id="UP000318626"/>
    </source>
</evidence>
<evidence type="ECO:0000313" key="4">
    <source>
        <dbReference type="EMBL" id="QDU74753.1"/>
    </source>
</evidence>
<name>A0A518C6A8_9BACT</name>